<organism evidence="2 3">
    <name type="scientific">Cinchona calisaya</name>
    <dbReference type="NCBI Taxonomy" id="153742"/>
    <lineage>
        <taxon>Eukaryota</taxon>
        <taxon>Viridiplantae</taxon>
        <taxon>Streptophyta</taxon>
        <taxon>Embryophyta</taxon>
        <taxon>Tracheophyta</taxon>
        <taxon>Spermatophyta</taxon>
        <taxon>Magnoliopsida</taxon>
        <taxon>eudicotyledons</taxon>
        <taxon>Gunneridae</taxon>
        <taxon>Pentapetalae</taxon>
        <taxon>asterids</taxon>
        <taxon>lamiids</taxon>
        <taxon>Gentianales</taxon>
        <taxon>Rubiaceae</taxon>
        <taxon>Cinchonoideae</taxon>
        <taxon>Cinchoneae</taxon>
        <taxon>Cinchona</taxon>
    </lineage>
</organism>
<protein>
    <recommendedName>
        <fullName evidence="1">Reverse transcriptase zinc-binding domain-containing protein</fullName>
    </recommendedName>
</protein>
<feature type="domain" description="Reverse transcriptase zinc-binding" evidence="1">
    <location>
        <begin position="1"/>
        <end position="49"/>
    </location>
</feature>
<reference evidence="2 3" key="1">
    <citation type="submission" date="2024-11" db="EMBL/GenBank/DDBJ databases">
        <title>A near-complete genome assembly of Cinchona calisaya.</title>
        <authorList>
            <person name="Lian D.C."/>
            <person name="Zhao X.W."/>
            <person name="Wei L."/>
        </authorList>
    </citation>
    <scope>NUCLEOTIDE SEQUENCE [LARGE SCALE GENOMIC DNA]</scope>
    <source>
        <tissue evidence="2">Nenye</tissue>
    </source>
</reference>
<dbReference type="InterPro" id="IPR026960">
    <property type="entry name" value="RVT-Znf"/>
</dbReference>
<evidence type="ECO:0000259" key="1">
    <source>
        <dbReference type="Pfam" id="PF13966"/>
    </source>
</evidence>
<accession>A0ABD2ZEA9</accession>
<comment type="caution">
    <text evidence="2">The sequence shown here is derived from an EMBL/GenBank/DDBJ whole genome shotgun (WGS) entry which is preliminary data.</text>
</comment>
<evidence type="ECO:0000313" key="3">
    <source>
        <dbReference type="Proteomes" id="UP001630127"/>
    </source>
</evidence>
<gene>
    <name evidence="2" type="ORF">ACH5RR_022980</name>
</gene>
<dbReference type="EMBL" id="JBJUIK010000010">
    <property type="protein sequence ID" value="KAL3516078.1"/>
    <property type="molecule type" value="Genomic_DNA"/>
</dbReference>
<sequence length="137" mass="16006">MWKLLNERLPTDDVLCIMGFYLPSKCGFCNNLESLHHTLLKCEFSKAIWRFFEGLFDVHYAGDSYLQHYLSSWSINSGSTLLGVMHKLIIPPTMCWNLWKSRNKLKYEDIISTRQQVIAHVVADLKPCFPSFPREFS</sequence>
<name>A0ABD2ZEA9_9GENT</name>
<dbReference type="Proteomes" id="UP001630127">
    <property type="component" value="Unassembled WGS sequence"/>
</dbReference>
<dbReference type="AlphaFoldDB" id="A0ABD2ZEA9"/>
<evidence type="ECO:0000313" key="2">
    <source>
        <dbReference type="EMBL" id="KAL3516078.1"/>
    </source>
</evidence>
<proteinExistence type="predicted"/>
<keyword evidence="3" id="KW-1185">Reference proteome</keyword>
<dbReference type="Pfam" id="PF13966">
    <property type="entry name" value="zf-RVT"/>
    <property type="match status" value="1"/>
</dbReference>